<dbReference type="Proteomes" id="UP001454036">
    <property type="component" value="Unassembled WGS sequence"/>
</dbReference>
<dbReference type="InterPro" id="IPR012862">
    <property type="entry name" value="DUF1635"/>
</dbReference>
<proteinExistence type="predicted"/>
<dbReference type="EMBL" id="BAABME010005466">
    <property type="protein sequence ID" value="GAA0165716.1"/>
    <property type="molecule type" value="Genomic_DNA"/>
</dbReference>
<keyword evidence="2" id="KW-1185">Reference proteome</keyword>
<name>A0AAV3QR82_LITER</name>
<dbReference type="Pfam" id="PF07795">
    <property type="entry name" value="DUF1635"/>
    <property type="match status" value="1"/>
</dbReference>
<dbReference type="PANTHER" id="PTHR33431:SF12">
    <property type="entry name" value="HIGH MOBILITY GROUP BOX PROTEIN, PUTATIVE (DUF1635)-RELATED"/>
    <property type="match status" value="1"/>
</dbReference>
<sequence length="315" mass="34845">MEVMASLWGYQESVDEIRQKLLCTTIEFEQFKAETSEELIKRNEDVCQLIQLLKDVSQERDKAKDQLQKLVNKVLPSSADPTEFISSIPLIQNENPVFLKSTKGGNLSIIETNSLTEVAVNYNSHGSPPVDSFFDAVSSHDLPNINMADSNNNVGFLPHQPMLMQDSNLKVSMQMPNVDHATLIMDNLIKGKPLPPKGKFLKAVLDVPPLLHSLLLAGPLPKWRNPPQLQTFQIPPFSVQTDAEVVQQKRVTNLSYGGLPTSQNYNQISCGSSQMSTTPMFNFAPSGSCLGASNLGYTGANVNNFDSLAKRQRLQ</sequence>
<protein>
    <submittedName>
        <fullName evidence="1">Uncharacterized protein</fullName>
    </submittedName>
</protein>
<evidence type="ECO:0000313" key="1">
    <source>
        <dbReference type="EMBL" id="GAA0165716.1"/>
    </source>
</evidence>
<accession>A0AAV3QR82</accession>
<comment type="caution">
    <text evidence="1">The sequence shown here is derived from an EMBL/GenBank/DDBJ whole genome shotgun (WGS) entry which is preliminary data.</text>
</comment>
<gene>
    <name evidence="1" type="ORF">LIER_21043</name>
</gene>
<reference evidence="1 2" key="1">
    <citation type="submission" date="2024-01" db="EMBL/GenBank/DDBJ databases">
        <title>The complete chloroplast genome sequence of Lithospermum erythrorhizon: insights into the phylogenetic relationship among Boraginaceae species and the maternal lineages of purple gromwells.</title>
        <authorList>
            <person name="Okada T."/>
            <person name="Watanabe K."/>
        </authorList>
    </citation>
    <scope>NUCLEOTIDE SEQUENCE [LARGE SCALE GENOMIC DNA]</scope>
</reference>
<organism evidence="1 2">
    <name type="scientific">Lithospermum erythrorhizon</name>
    <name type="common">Purple gromwell</name>
    <name type="synonym">Lithospermum officinale var. erythrorhizon</name>
    <dbReference type="NCBI Taxonomy" id="34254"/>
    <lineage>
        <taxon>Eukaryota</taxon>
        <taxon>Viridiplantae</taxon>
        <taxon>Streptophyta</taxon>
        <taxon>Embryophyta</taxon>
        <taxon>Tracheophyta</taxon>
        <taxon>Spermatophyta</taxon>
        <taxon>Magnoliopsida</taxon>
        <taxon>eudicotyledons</taxon>
        <taxon>Gunneridae</taxon>
        <taxon>Pentapetalae</taxon>
        <taxon>asterids</taxon>
        <taxon>lamiids</taxon>
        <taxon>Boraginales</taxon>
        <taxon>Boraginaceae</taxon>
        <taxon>Boraginoideae</taxon>
        <taxon>Lithospermeae</taxon>
        <taxon>Lithospermum</taxon>
    </lineage>
</organism>
<evidence type="ECO:0000313" key="2">
    <source>
        <dbReference type="Proteomes" id="UP001454036"/>
    </source>
</evidence>
<dbReference type="AlphaFoldDB" id="A0AAV3QR82"/>
<dbReference type="PANTHER" id="PTHR33431">
    <property type="entry name" value="ENABLED-LIKE PROTEIN (DUF1635)"/>
    <property type="match status" value="1"/>
</dbReference>